<feature type="region of interest" description="Disordered" evidence="1">
    <location>
        <begin position="1"/>
        <end position="73"/>
    </location>
</feature>
<feature type="compositionally biased region" description="Basic and acidic residues" evidence="1">
    <location>
        <begin position="210"/>
        <end position="222"/>
    </location>
</feature>
<dbReference type="AlphaFoldDB" id="A0A8K0GJ76"/>
<feature type="compositionally biased region" description="Basic residues" evidence="1">
    <location>
        <begin position="465"/>
        <end position="475"/>
    </location>
</feature>
<evidence type="ECO:0000256" key="1">
    <source>
        <dbReference type="SAM" id="MobiDB-lite"/>
    </source>
</evidence>
<gene>
    <name evidence="2" type="ORF">ILUMI_02513</name>
</gene>
<keyword evidence="3" id="KW-1185">Reference proteome</keyword>
<feature type="compositionally biased region" description="Basic and acidic residues" evidence="1">
    <location>
        <begin position="45"/>
        <end position="57"/>
    </location>
</feature>
<feature type="region of interest" description="Disordered" evidence="1">
    <location>
        <begin position="688"/>
        <end position="713"/>
    </location>
</feature>
<feature type="region of interest" description="Disordered" evidence="1">
    <location>
        <begin position="93"/>
        <end position="112"/>
    </location>
</feature>
<name>A0A8K0GJ76_IGNLU</name>
<feature type="compositionally biased region" description="Basic and acidic residues" evidence="1">
    <location>
        <begin position="170"/>
        <end position="185"/>
    </location>
</feature>
<evidence type="ECO:0000313" key="3">
    <source>
        <dbReference type="Proteomes" id="UP000801492"/>
    </source>
</evidence>
<proteinExistence type="predicted"/>
<accession>A0A8K0GJ76</accession>
<feature type="compositionally biased region" description="Polar residues" evidence="1">
    <location>
        <begin position="698"/>
        <end position="713"/>
    </location>
</feature>
<evidence type="ECO:0000313" key="2">
    <source>
        <dbReference type="EMBL" id="KAF2903672.1"/>
    </source>
</evidence>
<feature type="region of interest" description="Disordered" evidence="1">
    <location>
        <begin position="444"/>
        <end position="487"/>
    </location>
</feature>
<sequence>MKMADKHDDLKTINAEDPNEDMLITVDNKDENNGLSIQKLKRKSPSKEMECETEQQKVKPRRKSRLSLNPEVKGKEDLGQVSITSFFKKMSPKLDENGINSQDKGITNGDKKEDCLIGANNFKEVGKNNGIQNECEVDSDDCTFSKETRKKKPLKLLKEAMKLKKKVEKKTKNENEQEQVKENIKHKLLKKTKRATLKESSNTNESVEENTNKRNDFEEKLIDVTSTSNANQDSDSESKALDKKVRFSESIHEYSPEPLKKLSKSSKTDICNDEIKESHNSDGKTVEIIDDNIVAEVTSVENAAKIETKIENVFTFMMDSRNRSIGQNLIGKELEKPEEDNEVQQENKKKLSARKAIFQEWADIRGGKQKRLQDQEKDAIIKIKLKKRARRLKKMLIQNHSPEILNSDGKSNEEIRIKKHNVKPIIESDSECILGKEIVEMETSPKKGKRKKKVKDAEIVEIKNSPKKGKRKRKTKNAEVISKEGKDDAVVNEDSDAVDDELFSRSKKRKLVIVSDYSNDCNTNSEDRLSDPNLKNILNSPLHQTELSNFFGILNKDNSESGSKNKSKLQMKRNTKIKNGAKIDKRISKLTLKKNEDSNSSILISSDFSNSNTEIINHSSSEHNSMCIDVLNTTEIEVNNKNLNKNDIQNILTPRSFTKWKMRLKLNLEDIDDQEIEKLVQPCVDTNKNKKNAHKENTVSSDFDSDSSNEPLSSLRHSLKMSKGGKLNNIKSIKLAPLFIRAKPKSKKKKMDEETIEARRKFLHSEIPDSLKKTMKKQQPKLVIITLINVFL</sequence>
<protein>
    <submittedName>
        <fullName evidence="2">Uncharacterized protein</fullName>
    </submittedName>
</protein>
<organism evidence="2 3">
    <name type="scientific">Ignelater luminosus</name>
    <name type="common">Cucubano</name>
    <name type="synonym">Pyrophorus luminosus</name>
    <dbReference type="NCBI Taxonomy" id="2038154"/>
    <lineage>
        <taxon>Eukaryota</taxon>
        <taxon>Metazoa</taxon>
        <taxon>Ecdysozoa</taxon>
        <taxon>Arthropoda</taxon>
        <taxon>Hexapoda</taxon>
        <taxon>Insecta</taxon>
        <taxon>Pterygota</taxon>
        <taxon>Neoptera</taxon>
        <taxon>Endopterygota</taxon>
        <taxon>Coleoptera</taxon>
        <taxon>Polyphaga</taxon>
        <taxon>Elateriformia</taxon>
        <taxon>Elateroidea</taxon>
        <taxon>Elateridae</taxon>
        <taxon>Agrypninae</taxon>
        <taxon>Pyrophorini</taxon>
        <taxon>Ignelater</taxon>
    </lineage>
</organism>
<feature type="compositionally biased region" description="Basic and acidic residues" evidence="1">
    <location>
        <begin position="1"/>
        <end position="11"/>
    </location>
</feature>
<comment type="caution">
    <text evidence="2">The sequence shown here is derived from an EMBL/GenBank/DDBJ whole genome shotgun (WGS) entry which is preliminary data.</text>
</comment>
<feature type="compositionally biased region" description="Basic residues" evidence="1">
    <location>
        <begin position="186"/>
        <end position="195"/>
    </location>
</feature>
<dbReference type="OrthoDB" id="9996895at2759"/>
<feature type="compositionally biased region" description="Polar residues" evidence="1">
    <location>
        <begin position="224"/>
        <end position="233"/>
    </location>
</feature>
<reference evidence="2" key="1">
    <citation type="submission" date="2019-08" db="EMBL/GenBank/DDBJ databases">
        <title>The genome of the North American firefly Photinus pyralis.</title>
        <authorList>
            <consortium name="Photinus pyralis genome working group"/>
            <person name="Fallon T.R."/>
            <person name="Sander Lower S.E."/>
            <person name="Weng J.-K."/>
        </authorList>
    </citation>
    <scope>NUCLEOTIDE SEQUENCE</scope>
    <source>
        <strain evidence="2">TRF0915ILg1</strain>
        <tissue evidence="2">Whole body</tissue>
    </source>
</reference>
<feature type="region of interest" description="Disordered" evidence="1">
    <location>
        <begin position="163"/>
        <end position="243"/>
    </location>
</feature>
<dbReference type="EMBL" id="VTPC01000959">
    <property type="protein sequence ID" value="KAF2903672.1"/>
    <property type="molecule type" value="Genomic_DNA"/>
</dbReference>
<dbReference type="Proteomes" id="UP000801492">
    <property type="component" value="Unassembled WGS sequence"/>
</dbReference>